<evidence type="ECO:0000256" key="5">
    <source>
        <dbReference type="ARBA" id="ARBA00038894"/>
    </source>
</evidence>
<dbReference type="NCBIfam" id="TIGR00369">
    <property type="entry name" value="unchar_dom_1"/>
    <property type="match status" value="1"/>
</dbReference>
<gene>
    <name evidence="9" type="ORF">B0H99_10573</name>
</gene>
<keyword evidence="1" id="KW-0378">Hydrolase</keyword>
<name>A0A2P8H252_9BACL</name>
<feature type="domain" description="Thioesterase" evidence="8">
    <location>
        <begin position="38"/>
        <end position="113"/>
    </location>
</feature>
<sequence length="123" mass="13547">MFIRQPFDEFLEMKYERTTENSVKVTLPVKPLFVNSIGVIHGGIISTLADVALCNTVAPDANGKQTVVTVDLTVTFIKAAKSEFLTARAFAVKKGRNLTHADCMIHDDKDNLIAKAKAVLFNH</sequence>
<organism evidence="9 10">
    <name type="scientific">Planomicrobium soli</name>
    <dbReference type="NCBI Taxonomy" id="1176648"/>
    <lineage>
        <taxon>Bacteria</taxon>
        <taxon>Bacillati</taxon>
        <taxon>Bacillota</taxon>
        <taxon>Bacilli</taxon>
        <taxon>Bacillales</taxon>
        <taxon>Caryophanaceae</taxon>
        <taxon>Planomicrobium</taxon>
    </lineage>
</organism>
<dbReference type="RefSeq" id="WP_245894453.1">
    <property type="nucleotide sequence ID" value="NZ_PYAT01000005.1"/>
</dbReference>
<dbReference type="EC" id="3.1.2.20" evidence="5"/>
<dbReference type="PANTHER" id="PTHR43240">
    <property type="entry name" value="1,4-DIHYDROXY-2-NAPHTHOYL-COA THIOESTERASE 1"/>
    <property type="match status" value="1"/>
</dbReference>
<protein>
    <recommendedName>
        <fullName evidence="6">Medium/long-chain acyl-CoA thioesterase YigI</fullName>
        <ecNumber evidence="5">3.1.2.20</ecNumber>
    </recommendedName>
</protein>
<dbReference type="Gene3D" id="3.10.129.10">
    <property type="entry name" value="Hotdog Thioesterase"/>
    <property type="match status" value="1"/>
</dbReference>
<comment type="caution">
    <text evidence="9">The sequence shown here is derived from an EMBL/GenBank/DDBJ whole genome shotgun (WGS) entry which is preliminary data.</text>
</comment>
<evidence type="ECO:0000256" key="3">
    <source>
        <dbReference type="ARBA" id="ARBA00036002"/>
    </source>
</evidence>
<evidence type="ECO:0000256" key="6">
    <source>
        <dbReference type="ARBA" id="ARBA00040062"/>
    </source>
</evidence>
<dbReference type="SUPFAM" id="SSF54637">
    <property type="entry name" value="Thioesterase/thiol ester dehydrase-isomerase"/>
    <property type="match status" value="1"/>
</dbReference>
<dbReference type="InterPro" id="IPR006683">
    <property type="entry name" value="Thioestr_dom"/>
</dbReference>
<dbReference type="GO" id="GO:0047617">
    <property type="term" value="F:fatty acyl-CoA hydrolase activity"/>
    <property type="evidence" value="ECO:0007669"/>
    <property type="project" value="UniProtKB-EC"/>
</dbReference>
<comment type="catalytic activity">
    <reaction evidence="2">
        <text>a fatty acyl-CoA + H2O = a fatty acid + CoA + H(+)</text>
        <dbReference type="Rhea" id="RHEA:16781"/>
        <dbReference type="ChEBI" id="CHEBI:15377"/>
        <dbReference type="ChEBI" id="CHEBI:15378"/>
        <dbReference type="ChEBI" id="CHEBI:28868"/>
        <dbReference type="ChEBI" id="CHEBI:57287"/>
        <dbReference type="ChEBI" id="CHEBI:77636"/>
        <dbReference type="EC" id="3.1.2.20"/>
    </reaction>
</comment>
<comment type="catalytic activity">
    <reaction evidence="7">
        <text>a medium-chain fatty acyl-CoA + H2O = a medium-chain fatty acid + CoA + H(+)</text>
        <dbReference type="Rhea" id="RHEA:68184"/>
        <dbReference type="ChEBI" id="CHEBI:15377"/>
        <dbReference type="ChEBI" id="CHEBI:15378"/>
        <dbReference type="ChEBI" id="CHEBI:57287"/>
        <dbReference type="ChEBI" id="CHEBI:59558"/>
        <dbReference type="ChEBI" id="CHEBI:90546"/>
    </reaction>
</comment>
<dbReference type="PANTHER" id="PTHR43240:SF20">
    <property type="entry name" value="MEDIUM_LONG-CHAIN ACYL-COA THIOESTERASE YIGI"/>
    <property type="match status" value="1"/>
</dbReference>
<evidence type="ECO:0000313" key="10">
    <source>
        <dbReference type="Proteomes" id="UP000242682"/>
    </source>
</evidence>
<accession>A0A2P8H252</accession>
<keyword evidence="10" id="KW-1185">Reference proteome</keyword>
<proteinExistence type="inferred from homology"/>
<evidence type="ECO:0000313" key="9">
    <source>
        <dbReference type="EMBL" id="PSL40296.1"/>
    </source>
</evidence>
<dbReference type="AlphaFoldDB" id="A0A2P8H252"/>
<evidence type="ECO:0000256" key="2">
    <source>
        <dbReference type="ARBA" id="ARBA00035880"/>
    </source>
</evidence>
<evidence type="ECO:0000256" key="4">
    <source>
        <dbReference type="ARBA" id="ARBA00038381"/>
    </source>
</evidence>
<reference evidence="9 10" key="1">
    <citation type="submission" date="2018-03" db="EMBL/GenBank/DDBJ databases">
        <title>Genomic Encyclopedia of Type Strains, Phase III (KMG-III): the genomes of soil and plant-associated and newly described type strains.</title>
        <authorList>
            <person name="Whitman W."/>
        </authorList>
    </citation>
    <scope>NUCLEOTIDE SEQUENCE [LARGE SCALE GENOMIC DNA]</scope>
    <source>
        <strain evidence="9 10">CGMCC 1.12259</strain>
    </source>
</reference>
<dbReference type="EMBL" id="PYAT01000005">
    <property type="protein sequence ID" value="PSL40296.1"/>
    <property type="molecule type" value="Genomic_DNA"/>
</dbReference>
<evidence type="ECO:0000256" key="1">
    <source>
        <dbReference type="ARBA" id="ARBA00022801"/>
    </source>
</evidence>
<dbReference type="InterPro" id="IPR029069">
    <property type="entry name" value="HotDog_dom_sf"/>
</dbReference>
<dbReference type="InterPro" id="IPR003736">
    <property type="entry name" value="PAAI_dom"/>
</dbReference>
<evidence type="ECO:0000259" key="8">
    <source>
        <dbReference type="Pfam" id="PF03061"/>
    </source>
</evidence>
<dbReference type="Pfam" id="PF03061">
    <property type="entry name" value="4HBT"/>
    <property type="match status" value="1"/>
</dbReference>
<comment type="catalytic activity">
    <reaction evidence="3">
        <text>a long-chain fatty acyl-CoA + H2O = a long-chain fatty acid + CoA + H(+)</text>
        <dbReference type="Rhea" id="RHEA:67680"/>
        <dbReference type="ChEBI" id="CHEBI:15377"/>
        <dbReference type="ChEBI" id="CHEBI:15378"/>
        <dbReference type="ChEBI" id="CHEBI:57287"/>
        <dbReference type="ChEBI" id="CHEBI:57560"/>
        <dbReference type="ChEBI" id="CHEBI:83139"/>
    </reaction>
</comment>
<evidence type="ECO:0000256" key="7">
    <source>
        <dbReference type="ARBA" id="ARBA00048062"/>
    </source>
</evidence>
<dbReference type="CDD" id="cd03443">
    <property type="entry name" value="PaaI_thioesterase"/>
    <property type="match status" value="1"/>
</dbReference>
<dbReference type="Proteomes" id="UP000242682">
    <property type="component" value="Unassembled WGS sequence"/>
</dbReference>
<comment type="similarity">
    <text evidence="4">Belongs to the YigI thioesterase family.</text>
</comment>